<name>A0A4S8KPT8_DENBC</name>
<protein>
    <submittedName>
        <fullName evidence="1">Uncharacterized protein</fullName>
    </submittedName>
</protein>
<organism evidence="1 2">
    <name type="scientific">Dendrothele bispora (strain CBS 962.96)</name>
    <dbReference type="NCBI Taxonomy" id="1314807"/>
    <lineage>
        <taxon>Eukaryota</taxon>
        <taxon>Fungi</taxon>
        <taxon>Dikarya</taxon>
        <taxon>Basidiomycota</taxon>
        <taxon>Agaricomycotina</taxon>
        <taxon>Agaricomycetes</taxon>
        <taxon>Agaricomycetidae</taxon>
        <taxon>Agaricales</taxon>
        <taxon>Agaricales incertae sedis</taxon>
        <taxon>Dendrothele</taxon>
    </lineage>
</organism>
<keyword evidence="2" id="KW-1185">Reference proteome</keyword>
<reference evidence="1 2" key="1">
    <citation type="journal article" date="2019" name="Nat. Ecol. Evol.">
        <title>Megaphylogeny resolves global patterns of mushroom evolution.</title>
        <authorList>
            <person name="Varga T."/>
            <person name="Krizsan K."/>
            <person name="Foldi C."/>
            <person name="Dima B."/>
            <person name="Sanchez-Garcia M."/>
            <person name="Sanchez-Ramirez S."/>
            <person name="Szollosi G.J."/>
            <person name="Szarkandi J.G."/>
            <person name="Papp V."/>
            <person name="Albert L."/>
            <person name="Andreopoulos W."/>
            <person name="Angelini C."/>
            <person name="Antonin V."/>
            <person name="Barry K.W."/>
            <person name="Bougher N.L."/>
            <person name="Buchanan P."/>
            <person name="Buyck B."/>
            <person name="Bense V."/>
            <person name="Catcheside P."/>
            <person name="Chovatia M."/>
            <person name="Cooper J."/>
            <person name="Damon W."/>
            <person name="Desjardin D."/>
            <person name="Finy P."/>
            <person name="Geml J."/>
            <person name="Haridas S."/>
            <person name="Hughes K."/>
            <person name="Justo A."/>
            <person name="Karasinski D."/>
            <person name="Kautmanova I."/>
            <person name="Kiss B."/>
            <person name="Kocsube S."/>
            <person name="Kotiranta H."/>
            <person name="LaButti K.M."/>
            <person name="Lechner B.E."/>
            <person name="Liimatainen K."/>
            <person name="Lipzen A."/>
            <person name="Lukacs Z."/>
            <person name="Mihaltcheva S."/>
            <person name="Morgado L.N."/>
            <person name="Niskanen T."/>
            <person name="Noordeloos M.E."/>
            <person name="Ohm R.A."/>
            <person name="Ortiz-Santana B."/>
            <person name="Ovrebo C."/>
            <person name="Racz N."/>
            <person name="Riley R."/>
            <person name="Savchenko A."/>
            <person name="Shiryaev A."/>
            <person name="Soop K."/>
            <person name="Spirin V."/>
            <person name="Szebenyi C."/>
            <person name="Tomsovsky M."/>
            <person name="Tulloss R.E."/>
            <person name="Uehling J."/>
            <person name="Grigoriev I.V."/>
            <person name="Vagvolgyi C."/>
            <person name="Papp T."/>
            <person name="Martin F.M."/>
            <person name="Miettinen O."/>
            <person name="Hibbett D.S."/>
            <person name="Nagy L.G."/>
        </authorList>
    </citation>
    <scope>NUCLEOTIDE SEQUENCE [LARGE SCALE GENOMIC DNA]</scope>
    <source>
        <strain evidence="1 2">CBS 962.96</strain>
    </source>
</reference>
<evidence type="ECO:0000313" key="1">
    <source>
        <dbReference type="EMBL" id="THU77630.1"/>
    </source>
</evidence>
<proteinExistence type="predicted"/>
<sequence length="236" mass="26640">MADVFGTLPTNEDFMVEDSMDTQDAQDASGSANVTIKAKTTVQKNIIKSMFSTSNITSKASFSLVWKVMTITTLTLIHIHPLSFHRLGKQNFFNGLSIKTKKLSPHASKLAQFGMNSLLRFSSPSGYTSPPPRHRERNSTSNLVSLALSKTPHPPALWKKLGSIHTTEAWRFFDETENDYSPRDYNIAEELVDIRYNGHPCDRPKDIRARSFILEWKTKNREVPPELSGNNARPVF</sequence>
<dbReference type="EMBL" id="ML180380">
    <property type="protein sequence ID" value="THU77630.1"/>
    <property type="molecule type" value="Genomic_DNA"/>
</dbReference>
<gene>
    <name evidence="1" type="ORF">K435DRAFT_812274</name>
</gene>
<dbReference type="OrthoDB" id="2969099at2759"/>
<accession>A0A4S8KPT8</accession>
<dbReference type="AlphaFoldDB" id="A0A4S8KPT8"/>
<evidence type="ECO:0000313" key="2">
    <source>
        <dbReference type="Proteomes" id="UP000297245"/>
    </source>
</evidence>
<dbReference type="Proteomes" id="UP000297245">
    <property type="component" value="Unassembled WGS sequence"/>
</dbReference>